<proteinExistence type="predicted"/>
<dbReference type="InterPro" id="IPR040256">
    <property type="entry name" value="At4g02000-like"/>
</dbReference>
<dbReference type="EMBL" id="CM010629">
    <property type="protein sequence ID" value="RID75360.1"/>
    <property type="molecule type" value="Genomic_DNA"/>
</dbReference>
<dbReference type="Pfam" id="PF14392">
    <property type="entry name" value="zf-CCHC_4"/>
    <property type="match status" value="1"/>
</dbReference>
<feature type="region of interest" description="Disordered" evidence="1">
    <location>
        <begin position="203"/>
        <end position="243"/>
    </location>
</feature>
<dbReference type="PANTHER" id="PTHR31286">
    <property type="entry name" value="GLYCINE-RICH CELL WALL STRUCTURAL PROTEIN 1.8-LIKE"/>
    <property type="match status" value="1"/>
</dbReference>
<dbReference type="AlphaFoldDB" id="A0A398AID0"/>
<feature type="domain" description="Zinc knuckle CX2CX4HX4C" evidence="2">
    <location>
        <begin position="101"/>
        <end position="149"/>
    </location>
</feature>
<reference evidence="3 4" key="1">
    <citation type="submission" date="2018-06" db="EMBL/GenBank/DDBJ databases">
        <title>WGS assembly of Brassica rapa FPsc.</title>
        <authorList>
            <person name="Bowman J."/>
            <person name="Kohchi T."/>
            <person name="Yamato K."/>
            <person name="Jenkins J."/>
            <person name="Shu S."/>
            <person name="Ishizaki K."/>
            <person name="Yamaoka S."/>
            <person name="Nishihama R."/>
            <person name="Nakamura Y."/>
            <person name="Berger F."/>
            <person name="Adam C."/>
            <person name="Aki S."/>
            <person name="Althoff F."/>
            <person name="Araki T."/>
            <person name="Arteaga-Vazquez M."/>
            <person name="Balasubrmanian S."/>
            <person name="Bauer D."/>
            <person name="Boehm C."/>
            <person name="Briginshaw L."/>
            <person name="Caballero-Perez J."/>
            <person name="Catarino B."/>
            <person name="Chen F."/>
            <person name="Chiyoda S."/>
            <person name="Chovatia M."/>
            <person name="Davies K."/>
            <person name="Delmans M."/>
            <person name="Demura T."/>
            <person name="Dierschke T."/>
            <person name="Dolan L."/>
            <person name="Dorantes-Acosta A."/>
            <person name="Eklund D."/>
            <person name="Florent S."/>
            <person name="Flores-Sandoval E."/>
            <person name="Fujiyama A."/>
            <person name="Fukuzawa H."/>
            <person name="Galik B."/>
            <person name="Grimanelli D."/>
            <person name="Grimwood J."/>
            <person name="Grossniklaus U."/>
            <person name="Hamada T."/>
            <person name="Haseloff J."/>
            <person name="Hetherington A."/>
            <person name="Higo A."/>
            <person name="Hirakawa Y."/>
            <person name="Hundley H."/>
            <person name="Ikeda Y."/>
            <person name="Inoue K."/>
            <person name="Inoue S."/>
            <person name="Ishida S."/>
            <person name="Jia Q."/>
            <person name="Kakita M."/>
            <person name="Kanazawa T."/>
            <person name="Kawai Y."/>
            <person name="Kawashima T."/>
            <person name="Kennedy M."/>
            <person name="Kinose K."/>
            <person name="Kinoshita T."/>
            <person name="Kohara Y."/>
            <person name="Koide E."/>
            <person name="Komatsu K."/>
            <person name="Kopischke S."/>
            <person name="Kubo M."/>
            <person name="Kyozuka J."/>
            <person name="Lagercrantz U."/>
            <person name="Lin S."/>
            <person name="Lindquist E."/>
            <person name="Lipzen A."/>
            <person name="Lu C."/>
            <person name="Luna E."/>
            <person name="Martienssen R."/>
            <person name="Minamino N."/>
            <person name="Mizutani M."/>
            <person name="Mizutani M."/>
            <person name="Mochizuki N."/>
            <person name="Monte I."/>
            <person name="Mosher R."/>
            <person name="Nagasaki H."/>
            <person name="Nakagami H."/>
            <person name="Naramoto S."/>
            <person name="Nishitani K."/>
            <person name="Ohtani M."/>
            <person name="Okamoto T."/>
            <person name="Okumura M."/>
            <person name="Phillips J."/>
            <person name="Pollak B."/>
            <person name="Reinders A."/>
            <person name="Roevekamp M."/>
            <person name="Sano R."/>
            <person name="Sawa S."/>
            <person name="Schmid M."/>
            <person name="Shirakawa M."/>
            <person name="Solano R."/>
            <person name="Spunde A."/>
            <person name="Suetsugu N."/>
            <person name="Sugano S."/>
            <person name="Sugiyama A."/>
            <person name="Sun R."/>
            <person name="Suzuki Y."/>
            <person name="Takenaka M."/>
            <person name="Takezawa D."/>
            <person name="Tomogane H."/>
            <person name="Tsuzuki M."/>
            <person name="Ueda T."/>
            <person name="Umeda M."/>
            <person name="Ward J."/>
            <person name="Watanabe Y."/>
            <person name="Yazaki K."/>
            <person name="Yokoyama R."/>
            <person name="Yoshitake Y."/>
            <person name="Yotsui I."/>
            <person name="Zachgo S."/>
            <person name="Schmutz J."/>
        </authorList>
    </citation>
    <scope>NUCLEOTIDE SEQUENCE [LARGE SCALE GENOMIC DNA]</scope>
    <source>
        <strain evidence="4">cv. B-3</strain>
    </source>
</reference>
<evidence type="ECO:0000313" key="3">
    <source>
        <dbReference type="EMBL" id="RID75360.1"/>
    </source>
</evidence>
<accession>A0A398AID0</accession>
<dbReference type="OrthoDB" id="1048572at2759"/>
<sequence>MQDKITANDFGKGKYLLNFLSEEDLQAVLKQGHFHYNFFMFVLVCWEPIVHDDYPWIIPFWVEITGIPLHLWTVKNLRNIGSKLGHINTMELSAGRLLIDVDTRKPLVFTRKVKSPEGEEVTIKINYELLFKHCSFGGMLTHKESYCPKKMEFTSVQSSEARVFARVQLPADNLTQLSLQSVPRERDSHITCKDYTSRRNYHDDVVSRPYKPENHSSHRSERELRYKNSAHHEVSNRDSQDRYGRWSGDSCIIGKSYDARYGRRYAPYEQRTPYHSKEKYKKGGESGFYKAVNPFAITEGASKALSLQHVQDDHVVAMASKTENLSHNSGKKLASTIVTPSSSALRSDANVIVRLIWTFQVFKVQIDVVF</sequence>
<organism evidence="3 4">
    <name type="scientific">Brassica campestris</name>
    <name type="common">Field mustard</name>
    <dbReference type="NCBI Taxonomy" id="3711"/>
    <lineage>
        <taxon>Eukaryota</taxon>
        <taxon>Viridiplantae</taxon>
        <taxon>Streptophyta</taxon>
        <taxon>Embryophyta</taxon>
        <taxon>Tracheophyta</taxon>
        <taxon>Spermatophyta</taxon>
        <taxon>Magnoliopsida</taxon>
        <taxon>eudicotyledons</taxon>
        <taxon>Gunneridae</taxon>
        <taxon>Pentapetalae</taxon>
        <taxon>rosids</taxon>
        <taxon>malvids</taxon>
        <taxon>Brassicales</taxon>
        <taxon>Brassicaceae</taxon>
        <taxon>Brassiceae</taxon>
        <taxon>Brassica</taxon>
    </lineage>
</organism>
<evidence type="ECO:0000259" key="2">
    <source>
        <dbReference type="Pfam" id="PF14392"/>
    </source>
</evidence>
<evidence type="ECO:0000313" key="4">
    <source>
        <dbReference type="Proteomes" id="UP000264353"/>
    </source>
</evidence>
<dbReference type="PANTHER" id="PTHR31286:SF162">
    <property type="entry name" value="DUF4283 DOMAIN-CONTAINING PROTEIN-RELATED"/>
    <property type="match status" value="1"/>
</dbReference>
<dbReference type="InterPro" id="IPR025836">
    <property type="entry name" value="Zn_knuckle_CX2CX4HX4C"/>
</dbReference>
<evidence type="ECO:0000256" key="1">
    <source>
        <dbReference type="SAM" id="MobiDB-lite"/>
    </source>
</evidence>
<dbReference type="Proteomes" id="UP000264353">
    <property type="component" value="Chromosome A2"/>
</dbReference>
<protein>
    <recommendedName>
        <fullName evidence="2">Zinc knuckle CX2CX4HX4C domain-containing protein</fullName>
    </recommendedName>
</protein>
<gene>
    <name evidence="3" type="ORF">BRARA_B02408</name>
</gene>
<name>A0A398AID0_BRACM</name>